<comment type="caution">
    <text evidence="8">Lacks conserved residue(s) required for the propagation of feature annotation.</text>
</comment>
<comment type="caution">
    <text evidence="10">The sequence shown here is derived from an EMBL/GenBank/DDBJ whole genome shotgun (WGS) entry which is preliminary data.</text>
</comment>
<dbReference type="FunFam" id="1.20.1720.10:FF:000005">
    <property type="entry name" value="Bcr/CflA family efflux transporter"/>
    <property type="match status" value="1"/>
</dbReference>
<comment type="subcellular location">
    <subcellularLocation>
        <location evidence="1 8">Cell membrane</location>
        <topology evidence="1 8">Multi-pass membrane protein</topology>
    </subcellularLocation>
</comment>
<feature type="transmembrane region" description="Helical" evidence="8">
    <location>
        <begin position="371"/>
        <end position="391"/>
    </location>
</feature>
<evidence type="ECO:0000256" key="8">
    <source>
        <dbReference type="RuleBase" id="RU365088"/>
    </source>
</evidence>
<feature type="transmembrane region" description="Helical" evidence="8">
    <location>
        <begin position="344"/>
        <end position="365"/>
    </location>
</feature>
<dbReference type="AlphaFoldDB" id="A0A917CM66"/>
<feature type="transmembrane region" description="Helical" evidence="8">
    <location>
        <begin position="282"/>
        <end position="304"/>
    </location>
</feature>
<dbReference type="Proteomes" id="UP000644756">
    <property type="component" value="Unassembled WGS sequence"/>
</dbReference>
<feature type="transmembrane region" description="Helical" evidence="8">
    <location>
        <begin position="216"/>
        <end position="241"/>
    </location>
</feature>
<dbReference type="PANTHER" id="PTHR23502">
    <property type="entry name" value="MAJOR FACILITATOR SUPERFAMILY"/>
    <property type="match status" value="1"/>
</dbReference>
<reference evidence="10" key="2">
    <citation type="submission" date="2020-09" db="EMBL/GenBank/DDBJ databases">
        <authorList>
            <person name="Sun Q."/>
            <person name="Zhou Y."/>
        </authorList>
    </citation>
    <scope>NUCLEOTIDE SEQUENCE</scope>
    <source>
        <strain evidence="10">CGMCC 1.12987</strain>
    </source>
</reference>
<evidence type="ECO:0000256" key="4">
    <source>
        <dbReference type="ARBA" id="ARBA00022475"/>
    </source>
</evidence>
<dbReference type="GO" id="GO:0042910">
    <property type="term" value="F:xenobiotic transmembrane transporter activity"/>
    <property type="evidence" value="ECO:0007669"/>
    <property type="project" value="InterPro"/>
</dbReference>
<dbReference type="InterPro" id="IPR036259">
    <property type="entry name" value="MFS_trans_sf"/>
</dbReference>
<feature type="transmembrane region" description="Helical" evidence="8">
    <location>
        <begin position="12"/>
        <end position="34"/>
    </location>
</feature>
<feature type="transmembrane region" description="Helical" evidence="8">
    <location>
        <begin position="310"/>
        <end position="332"/>
    </location>
</feature>
<feature type="transmembrane region" description="Helical" evidence="8">
    <location>
        <begin position="247"/>
        <end position="270"/>
    </location>
</feature>
<evidence type="ECO:0000256" key="2">
    <source>
        <dbReference type="ARBA" id="ARBA00006236"/>
    </source>
</evidence>
<feature type="transmembrane region" description="Helical" evidence="8">
    <location>
        <begin position="79"/>
        <end position="97"/>
    </location>
</feature>
<keyword evidence="11" id="KW-1185">Reference proteome</keyword>
<dbReference type="Gene3D" id="1.20.1720.10">
    <property type="entry name" value="Multidrug resistance protein D"/>
    <property type="match status" value="1"/>
</dbReference>
<dbReference type="InterPro" id="IPR011701">
    <property type="entry name" value="MFS"/>
</dbReference>
<evidence type="ECO:0000313" key="10">
    <source>
        <dbReference type="EMBL" id="GGF90794.1"/>
    </source>
</evidence>
<dbReference type="Pfam" id="PF07690">
    <property type="entry name" value="MFS_1"/>
    <property type="match status" value="1"/>
</dbReference>
<sequence>MTNNNNRHEVRLALLLGLFSTLGPFTIDMYLPAFPEMAEQFNTTPSLIQFSLTACLLGLGVGQLVTGALSDGYGRRNPLLIFMAVYVASSLACAFSPNIGLLIVFRFMQGFAASAGIVISRAIARDLYSGKDLTKFFSLLLLVSNLGPLTAPVAGSGVLSFTTWIGVFITLALLGTYLFIMTKWRLQETLPSERRSPTNFGHQLRAYNLLLRDRQFLGYMLAQGIMIAGVFAYVSGTPFIYQNIYGASPTVFALLFGSNGISLIIGSQIVGRMSHRVSERTFLHFGLWLALVASAAVIIVAVVNGPLFTLVIPLFFFVAAIGITSTAAFPLAMEGQARMAGSAAALLGVVPFLLGAVVAPLVGIAGEDTAVPLGVILLCASAAAILAYFLLVKSQQGSSQNAANESK</sequence>
<dbReference type="PROSITE" id="PS50850">
    <property type="entry name" value="MFS"/>
    <property type="match status" value="1"/>
</dbReference>
<name>A0A917CM66_9BACL</name>
<dbReference type="GO" id="GO:0005886">
    <property type="term" value="C:plasma membrane"/>
    <property type="evidence" value="ECO:0007669"/>
    <property type="project" value="UniProtKB-SubCell"/>
</dbReference>
<dbReference type="EMBL" id="BMGR01000001">
    <property type="protein sequence ID" value="GGF90794.1"/>
    <property type="molecule type" value="Genomic_DNA"/>
</dbReference>
<dbReference type="NCBIfam" id="TIGR00710">
    <property type="entry name" value="efflux_Bcr_CflA"/>
    <property type="match status" value="1"/>
</dbReference>
<keyword evidence="6 8" id="KW-1133">Transmembrane helix</keyword>
<evidence type="ECO:0000313" key="11">
    <source>
        <dbReference type="Proteomes" id="UP000644756"/>
    </source>
</evidence>
<feature type="transmembrane region" description="Helical" evidence="8">
    <location>
        <begin position="161"/>
        <end position="180"/>
    </location>
</feature>
<gene>
    <name evidence="10" type="primary">ydgK</name>
    <name evidence="10" type="ORF">GCM10010916_05170</name>
</gene>
<evidence type="ECO:0000256" key="5">
    <source>
        <dbReference type="ARBA" id="ARBA00022692"/>
    </source>
</evidence>
<evidence type="ECO:0000259" key="9">
    <source>
        <dbReference type="PROSITE" id="PS50850"/>
    </source>
</evidence>
<dbReference type="GO" id="GO:1990961">
    <property type="term" value="P:xenobiotic detoxification by transmembrane export across the plasma membrane"/>
    <property type="evidence" value="ECO:0007669"/>
    <property type="project" value="InterPro"/>
</dbReference>
<evidence type="ECO:0000256" key="6">
    <source>
        <dbReference type="ARBA" id="ARBA00022989"/>
    </source>
</evidence>
<proteinExistence type="inferred from homology"/>
<organism evidence="10 11">
    <name type="scientific">Paenibacillus abyssi</name>
    <dbReference type="NCBI Taxonomy" id="1340531"/>
    <lineage>
        <taxon>Bacteria</taxon>
        <taxon>Bacillati</taxon>
        <taxon>Bacillota</taxon>
        <taxon>Bacilli</taxon>
        <taxon>Bacillales</taxon>
        <taxon>Paenibacillaceae</taxon>
        <taxon>Paenibacillus</taxon>
    </lineage>
</organism>
<evidence type="ECO:0000256" key="1">
    <source>
        <dbReference type="ARBA" id="ARBA00004651"/>
    </source>
</evidence>
<evidence type="ECO:0000256" key="7">
    <source>
        <dbReference type="ARBA" id="ARBA00023136"/>
    </source>
</evidence>
<dbReference type="PANTHER" id="PTHR23502:SF132">
    <property type="entry name" value="POLYAMINE TRANSPORTER 2-RELATED"/>
    <property type="match status" value="1"/>
</dbReference>
<comment type="similarity">
    <text evidence="2 8">Belongs to the major facilitator superfamily. Bcr/CmlA family.</text>
</comment>
<dbReference type="RefSeq" id="WP_188528689.1">
    <property type="nucleotide sequence ID" value="NZ_BMGR01000001.1"/>
</dbReference>
<keyword evidence="7 8" id="KW-0472">Membrane</keyword>
<keyword evidence="4 8" id="KW-1003">Cell membrane</keyword>
<reference evidence="10" key="1">
    <citation type="journal article" date="2014" name="Int. J. Syst. Evol. Microbiol.">
        <title>Complete genome sequence of Corynebacterium casei LMG S-19264T (=DSM 44701T), isolated from a smear-ripened cheese.</title>
        <authorList>
            <consortium name="US DOE Joint Genome Institute (JGI-PGF)"/>
            <person name="Walter F."/>
            <person name="Albersmeier A."/>
            <person name="Kalinowski J."/>
            <person name="Ruckert C."/>
        </authorList>
    </citation>
    <scope>NUCLEOTIDE SEQUENCE</scope>
    <source>
        <strain evidence="10">CGMCC 1.12987</strain>
    </source>
</reference>
<dbReference type="InterPro" id="IPR020846">
    <property type="entry name" value="MFS_dom"/>
</dbReference>
<dbReference type="InterPro" id="IPR004812">
    <property type="entry name" value="Efflux_drug-R_Bcr/CmlA"/>
</dbReference>
<keyword evidence="5 8" id="KW-0812">Transmembrane</keyword>
<dbReference type="CDD" id="cd17320">
    <property type="entry name" value="MFS_MdfA_MDR_like"/>
    <property type="match status" value="1"/>
</dbReference>
<evidence type="ECO:0000256" key="3">
    <source>
        <dbReference type="ARBA" id="ARBA00022448"/>
    </source>
</evidence>
<accession>A0A917CM66</accession>
<protein>
    <recommendedName>
        <fullName evidence="8">Bcr/CflA family efflux transporter</fullName>
    </recommendedName>
</protein>
<feature type="domain" description="Major facilitator superfamily (MFS) profile" evidence="9">
    <location>
        <begin position="12"/>
        <end position="395"/>
    </location>
</feature>
<feature type="transmembrane region" description="Helical" evidence="8">
    <location>
        <begin position="46"/>
        <end position="67"/>
    </location>
</feature>
<dbReference type="SUPFAM" id="SSF103473">
    <property type="entry name" value="MFS general substrate transporter"/>
    <property type="match status" value="1"/>
</dbReference>
<keyword evidence="3 8" id="KW-0813">Transport</keyword>